<feature type="binding site" evidence="10">
    <location>
        <position position="83"/>
    </location>
    <ligand>
        <name>Mg(2+)</name>
        <dbReference type="ChEBI" id="CHEBI:18420"/>
        <label>1</label>
        <note>catalytic</note>
    </ligand>
</feature>
<dbReference type="EMBL" id="PQGE01000031">
    <property type="protein sequence ID" value="POP41064.1"/>
    <property type="molecule type" value="Genomic_DNA"/>
</dbReference>
<dbReference type="GO" id="GO:0008441">
    <property type="term" value="F:3'(2'),5'-bisphosphate nucleotidase activity"/>
    <property type="evidence" value="ECO:0007669"/>
    <property type="project" value="UniProtKB-UniRule"/>
</dbReference>
<evidence type="ECO:0000256" key="7">
    <source>
        <dbReference type="ARBA" id="ARBA00022842"/>
    </source>
</evidence>
<dbReference type="GO" id="GO:0000287">
    <property type="term" value="F:magnesium ion binding"/>
    <property type="evidence" value="ECO:0007669"/>
    <property type="project" value="UniProtKB-UniRule"/>
</dbReference>
<dbReference type="Pfam" id="PF00459">
    <property type="entry name" value="Inositol_P"/>
    <property type="match status" value="1"/>
</dbReference>
<comment type="function">
    <text evidence="9">Converts adenosine-3',5'-bisphosphate (PAP) to AMP.</text>
</comment>
<dbReference type="InterPro" id="IPR050725">
    <property type="entry name" value="CysQ/Inositol_MonoPase"/>
</dbReference>
<dbReference type="OrthoDB" id="9785695at2"/>
<feature type="binding site" evidence="9">
    <location>
        <position position="83"/>
    </location>
    <ligand>
        <name>Mg(2+)</name>
        <dbReference type="ChEBI" id="CHEBI:18420"/>
        <label>1</label>
    </ligand>
</feature>
<evidence type="ECO:0000256" key="3">
    <source>
        <dbReference type="ARBA" id="ARBA00022475"/>
    </source>
</evidence>
<evidence type="ECO:0000256" key="4">
    <source>
        <dbReference type="ARBA" id="ARBA00022519"/>
    </source>
</evidence>
<dbReference type="RefSeq" id="WP_103678557.1">
    <property type="nucleotide sequence ID" value="NZ_PQGD01000027.1"/>
</dbReference>
<evidence type="ECO:0000313" key="13">
    <source>
        <dbReference type="Proteomes" id="UP000237073"/>
    </source>
</evidence>
<evidence type="ECO:0000256" key="2">
    <source>
        <dbReference type="ARBA" id="ARBA00005289"/>
    </source>
</evidence>
<comment type="catalytic activity">
    <reaction evidence="1 9">
        <text>adenosine 3',5'-bisphosphate + H2O = AMP + phosphate</text>
        <dbReference type="Rhea" id="RHEA:10040"/>
        <dbReference type="ChEBI" id="CHEBI:15377"/>
        <dbReference type="ChEBI" id="CHEBI:43474"/>
        <dbReference type="ChEBI" id="CHEBI:58343"/>
        <dbReference type="ChEBI" id="CHEBI:456215"/>
        <dbReference type="EC" id="3.1.3.7"/>
    </reaction>
</comment>
<feature type="binding site" evidence="9">
    <location>
        <position position="64"/>
    </location>
    <ligand>
        <name>Mg(2+)</name>
        <dbReference type="ChEBI" id="CHEBI:18420"/>
        <label>1</label>
    </ligand>
</feature>
<feature type="binding site" evidence="9">
    <location>
        <position position="86"/>
    </location>
    <ligand>
        <name>Mg(2+)</name>
        <dbReference type="ChEBI" id="CHEBI:18420"/>
        <label>2</label>
    </ligand>
</feature>
<evidence type="ECO:0000256" key="1">
    <source>
        <dbReference type="ARBA" id="ARBA00001625"/>
    </source>
</evidence>
<keyword evidence="8 9" id="KW-0472">Membrane</keyword>
<dbReference type="PANTHER" id="PTHR43028:SF5">
    <property type="entry name" value="3'(2'),5'-BISPHOSPHATE NUCLEOTIDASE 1"/>
    <property type="match status" value="1"/>
</dbReference>
<feature type="binding site" evidence="9">
    <location>
        <position position="64"/>
    </location>
    <ligand>
        <name>substrate</name>
    </ligand>
</feature>
<dbReference type="GO" id="GO:0005886">
    <property type="term" value="C:plasma membrane"/>
    <property type="evidence" value="ECO:0007669"/>
    <property type="project" value="UniProtKB-SubCell"/>
</dbReference>
<dbReference type="GO" id="GO:0046854">
    <property type="term" value="P:phosphatidylinositol phosphate biosynthetic process"/>
    <property type="evidence" value="ECO:0007669"/>
    <property type="project" value="InterPro"/>
</dbReference>
<feature type="binding site" evidence="10">
    <location>
        <position position="85"/>
    </location>
    <ligand>
        <name>Mg(2+)</name>
        <dbReference type="ChEBI" id="CHEBI:18420"/>
        <label>1</label>
        <note>catalytic</note>
    </ligand>
</feature>
<evidence type="ECO:0000313" key="14">
    <source>
        <dbReference type="Proteomes" id="UP000247005"/>
    </source>
</evidence>
<dbReference type="PANTHER" id="PTHR43028">
    <property type="entry name" value="3'(2'),5'-BISPHOSPHATE NUCLEOTIDASE 1"/>
    <property type="match status" value="1"/>
</dbReference>
<comment type="cofactor">
    <cofactor evidence="9 10">
        <name>Mg(2+)</name>
        <dbReference type="ChEBI" id="CHEBI:18420"/>
    </cofactor>
</comment>
<proteinExistence type="inferred from homology"/>
<dbReference type="AlphaFoldDB" id="A0A2P5GIJ2"/>
<evidence type="ECO:0000256" key="10">
    <source>
        <dbReference type="PIRSR" id="PIRSR600760-2"/>
    </source>
</evidence>
<dbReference type="NCBIfam" id="NF008182">
    <property type="entry name" value="PRK10931.1"/>
    <property type="match status" value="1"/>
</dbReference>
<protein>
    <recommendedName>
        <fullName evidence="9">3'(2'),5'-bisphosphate nucleotidase CysQ</fullName>
        <ecNumber evidence="9">3.1.3.7</ecNumber>
    </recommendedName>
    <alternativeName>
        <fullName evidence="9">3'(2'),5-bisphosphonucleoside 3'(2')-phosphohydrolase</fullName>
    </alternativeName>
    <alternativeName>
        <fullName evidence="9">3'-phosphoadenosine 5'-phosphate phosphatase</fullName>
        <shortName evidence="9">PAP phosphatase</shortName>
    </alternativeName>
</protein>
<dbReference type="Proteomes" id="UP000247005">
    <property type="component" value="Unassembled WGS sequence"/>
</dbReference>
<feature type="binding site" evidence="9">
    <location>
        <position position="206"/>
    </location>
    <ligand>
        <name>substrate</name>
    </ligand>
</feature>
<dbReference type="FunFam" id="3.40.190.80:FF:000005">
    <property type="entry name" value="3'(2'),5'-bisphosphate nucleotidase CysQ"/>
    <property type="match status" value="1"/>
</dbReference>
<dbReference type="Proteomes" id="UP000237073">
    <property type="component" value="Unassembled WGS sequence"/>
</dbReference>
<evidence type="ECO:0000256" key="5">
    <source>
        <dbReference type="ARBA" id="ARBA00022723"/>
    </source>
</evidence>
<accession>A0A2P5GIJ2</accession>
<evidence type="ECO:0000256" key="6">
    <source>
        <dbReference type="ARBA" id="ARBA00022801"/>
    </source>
</evidence>
<dbReference type="HAMAP" id="MF_02095">
    <property type="entry name" value="CysQ"/>
    <property type="match status" value="1"/>
</dbReference>
<dbReference type="SUPFAM" id="SSF56655">
    <property type="entry name" value="Carbohydrate phosphatase"/>
    <property type="match status" value="1"/>
</dbReference>
<evidence type="ECO:0000256" key="9">
    <source>
        <dbReference type="HAMAP-Rule" id="MF_02095"/>
    </source>
</evidence>
<dbReference type="FunFam" id="3.30.540.10:FF:000007">
    <property type="entry name" value="3'(2'),5'-bisphosphate nucleotidase CysQ"/>
    <property type="match status" value="1"/>
</dbReference>
<dbReference type="InterPro" id="IPR006240">
    <property type="entry name" value="CysQ"/>
</dbReference>
<feature type="binding site" evidence="9">
    <location>
        <position position="85"/>
    </location>
    <ligand>
        <name>Mg(2+)</name>
        <dbReference type="ChEBI" id="CHEBI:18420"/>
        <label>1</label>
    </ligand>
</feature>
<comment type="subcellular location">
    <subcellularLocation>
        <location evidence="9">Cell inner membrane</location>
        <topology evidence="9">Peripheral membrane protein</topology>
        <orientation evidence="9">Cytoplasmic side</orientation>
    </subcellularLocation>
</comment>
<dbReference type="InterPro" id="IPR020583">
    <property type="entry name" value="Inositol_monoP_metal-BS"/>
</dbReference>
<comment type="similarity">
    <text evidence="2 9">Belongs to the inositol monophosphatase superfamily. CysQ family.</text>
</comment>
<feature type="binding site" evidence="10">
    <location>
        <position position="206"/>
    </location>
    <ligand>
        <name>Mg(2+)</name>
        <dbReference type="ChEBI" id="CHEBI:18420"/>
        <label>1</label>
        <note>catalytic</note>
    </ligand>
</feature>
<sequence>MLQQICELARRAGDAIMQVYDDVKPIEVTSKQDDSPVTAADIAAHNVIIEGLQALTPDIPVLSEEDPPAWEVRQHWQRFWLVDPLDGTKEFIKRNGEFTVNIALIEQGKPVLGVVYAPVPKVMYSAAEGKAWKEECGVRNQIQVRDARPPLVVISRSHSTDAELQEYLQQLGEHQTTSIGSSLKFCLVAEGQAQLYPRFGPTNAWDTAAGHAVAVAAGAHVHDWQGRTLDYTPRESFLNPGFRVSIY</sequence>
<dbReference type="CDD" id="cd01638">
    <property type="entry name" value="CysQ"/>
    <property type="match status" value="1"/>
</dbReference>
<feature type="binding site" evidence="9">
    <location>
        <begin position="85"/>
        <end position="88"/>
    </location>
    <ligand>
        <name>substrate</name>
    </ligand>
</feature>
<feature type="binding site" evidence="9">
    <location>
        <position position="206"/>
    </location>
    <ligand>
        <name>Mg(2+)</name>
        <dbReference type="ChEBI" id="CHEBI:18420"/>
        <label>2</label>
    </ligand>
</feature>
<dbReference type="EC" id="3.1.3.7" evidence="9"/>
<keyword evidence="4 9" id="KW-0997">Cell inner membrane</keyword>
<evidence type="ECO:0000313" key="12">
    <source>
        <dbReference type="EMBL" id="POP42958.1"/>
    </source>
</evidence>
<reference evidence="13 14" key="1">
    <citation type="submission" date="2018-01" db="EMBL/GenBank/DDBJ databases">
        <title>Superficieibacter electus gen. nov., sp. nov., an extended-spectrum beta-lactamase possessing member of the Enterobacteriaceae family, isolated from intensive care unit surfaces.</title>
        <authorList>
            <person name="Potter R.F."/>
            <person name="D'Souza A.W."/>
        </authorList>
    </citation>
    <scope>NUCLEOTIDE SEQUENCE [LARGE SCALE GENOMIC DNA]</scope>
    <source>
        <strain evidence="12 14">BP-1</strain>
        <strain evidence="11 13">BP-2</strain>
    </source>
</reference>
<dbReference type="PROSITE" id="PS00629">
    <property type="entry name" value="IMP_1"/>
    <property type="match status" value="1"/>
</dbReference>
<comment type="caution">
    <text evidence="12">The sequence shown here is derived from an EMBL/GenBank/DDBJ whole genome shotgun (WGS) entry which is preliminary data.</text>
</comment>
<dbReference type="Gene3D" id="3.30.540.10">
    <property type="entry name" value="Fructose-1,6-Bisphosphatase, subunit A, domain 1"/>
    <property type="match status" value="1"/>
</dbReference>
<keyword evidence="6 9" id="KW-0378">Hydrolase</keyword>
<feature type="binding site" evidence="10">
    <location>
        <position position="86"/>
    </location>
    <ligand>
        <name>Mg(2+)</name>
        <dbReference type="ChEBI" id="CHEBI:18420"/>
        <label>1</label>
        <note>catalytic</note>
    </ligand>
</feature>
<feature type="binding site" evidence="9">
    <location>
        <position position="83"/>
    </location>
    <ligand>
        <name>Mg(2+)</name>
        <dbReference type="ChEBI" id="CHEBI:18420"/>
        <label>2</label>
    </ligand>
</feature>
<organism evidence="12 14">
    <name type="scientific">Superficieibacter electus</name>
    <dbReference type="NCBI Taxonomy" id="2022662"/>
    <lineage>
        <taxon>Bacteria</taxon>
        <taxon>Pseudomonadati</taxon>
        <taxon>Pseudomonadota</taxon>
        <taxon>Gammaproteobacteria</taxon>
        <taxon>Enterobacterales</taxon>
        <taxon>Enterobacteriaceae</taxon>
        <taxon>Superficieibacter</taxon>
    </lineage>
</organism>
<feature type="binding site" evidence="10">
    <location>
        <position position="64"/>
    </location>
    <ligand>
        <name>Mg(2+)</name>
        <dbReference type="ChEBI" id="CHEBI:18420"/>
        <label>1</label>
        <note>catalytic</note>
    </ligand>
</feature>
<dbReference type="NCBIfam" id="TIGR01331">
    <property type="entry name" value="bisphos_cysQ"/>
    <property type="match status" value="1"/>
</dbReference>
<dbReference type="InterPro" id="IPR000760">
    <property type="entry name" value="Inositol_monophosphatase-like"/>
</dbReference>
<dbReference type="GO" id="GO:0050427">
    <property type="term" value="P:3'-phosphoadenosine 5'-phosphosulfate metabolic process"/>
    <property type="evidence" value="ECO:0007669"/>
    <property type="project" value="TreeGrafter"/>
</dbReference>
<keyword evidence="3 9" id="KW-1003">Cell membrane</keyword>
<gene>
    <name evidence="9" type="primary">cysQ</name>
    <name evidence="12" type="ORF">CHU32_24165</name>
    <name evidence="11" type="ORF">CHU33_24615</name>
</gene>
<keyword evidence="5 9" id="KW-0479">Metal-binding</keyword>
<keyword evidence="7 9" id="KW-0460">Magnesium</keyword>
<name>A0A2P5GIJ2_9ENTR</name>
<evidence type="ECO:0000313" key="11">
    <source>
        <dbReference type="EMBL" id="POP41064.1"/>
    </source>
</evidence>
<evidence type="ECO:0000256" key="8">
    <source>
        <dbReference type="ARBA" id="ARBA00023136"/>
    </source>
</evidence>
<dbReference type="EMBL" id="PQGD01000027">
    <property type="protein sequence ID" value="POP42958.1"/>
    <property type="molecule type" value="Genomic_DNA"/>
</dbReference>
<dbReference type="InterPro" id="IPR020550">
    <property type="entry name" value="Inositol_monophosphatase_CS"/>
</dbReference>
<dbReference type="GO" id="GO:0000103">
    <property type="term" value="P:sulfate assimilation"/>
    <property type="evidence" value="ECO:0007669"/>
    <property type="project" value="TreeGrafter"/>
</dbReference>
<dbReference type="Gene3D" id="3.40.190.80">
    <property type="match status" value="1"/>
</dbReference>
<dbReference type="PROSITE" id="PS00630">
    <property type="entry name" value="IMP_2"/>
    <property type="match status" value="1"/>
</dbReference>
<keyword evidence="13" id="KW-1185">Reference proteome</keyword>